<gene>
    <name evidence="2" type="ORF">WA026_013233</name>
</gene>
<name>A0AAW1UAZ8_9CUCU</name>
<dbReference type="Proteomes" id="UP001431783">
    <property type="component" value="Unassembled WGS sequence"/>
</dbReference>
<keyword evidence="3" id="KW-1185">Reference proteome</keyword>
<evidence type="ECO:0000313" key="3">
    <source>
        <dbReference type="Proteomes" id="UP001431783"/>
    </source>
</evidence>
<organism evidence="2 3">
    <name type="scientific">Henosepilachna vigintioctopunctata</name>
    <dbReference type="NCBI Taxonomy" id="420089"/>
    <lineage>
        <taxon>Eukaryota</taxon>
        <taxon>Metazoa</taxon>
        <taxon>Ecdysozoa</taxon>
        <taxon>Arthropoda</taxon>
        <taxon>Hexapoda</taxon>
        <taxon>Insecta</taxon>
        <taxon>Pterygota</taxon>
        <taxon>Neoptera</taxon>
        <taxon>Endopterygota</taxon>
        <taxon>Coleoptera</taxon>
        <taxon>Polyphaga</taxon>
        <taxon>Cucujiformia</taxon>
        <taxon>Coccinelloidea</taxon>
        <taxon>Coccinellidae</taxon>
        <taxon>Epilachninae</taxon>
        <taxon>Epilachnini</taxon>
        <taxon>Henosepilachna</taxon>
    </lineage>
</organism>
<dbReference type="AlphaFoldDB" id="A0AAW1UAZ8"/>
<evidence type="ECO:0000256" key="1">
    <source>
        <dbReference type="SAM" id="MobiDB-lite"/>
    </source>
</evidence>
<sequence>KSMNKLTDEKVEYLAAHLSEISEYGSDNDEDWSEESPEQLIFEGDDVPILNENIFDDIVMGGLPKEFEDGIILEAENESNIGTGNKQGVFEQDENLRKRYHPTYQ</sequence>
<accession>A0AAW1UAZ8</accession>
<dbReference type="EMBL" id="JARQZJ010000066">
    <property type="protein sequence ID" value="KAK9880902.1"/>
    <property type="molecule type" value="Genomic_DNA"/>
</dbReference>
<feature type="region of interest" description="Disordered" evidence="1">
    <location>
        <begin position="77"/>
        <end position="105"/>
    </location>
</feature>
<protein>
    <submittedName>
        <fullName evidence="2">Uncharacterized protein</fullName>
    </submittedName>
</protein>
<reference evidence="2 3" key="1">
    <citation type="submission" date="2023-03" db="EMBL/GenBank/DDBJ databases">
        <title>Genome insight into feeding habits of ladybird beetles.</title>
        <authorList>
            <person name="Li H.-S."/>
            <person name="Huang Y.-H."/>
            <person name="Pang H."/>
        </authorList>
    </citation>
    <scope>NUCLEOTIDE SEQUENCE [LARGE SCALE GENOMIC DNA]</scope>
    <source>
        <strain evidence="2">SYSU_2023b</strain>
        <tissue evidence="2">Whole body</tissue>
    </source>
</reference>
<feature type="non-terminal residue" evidence="2">
    <location>
        <position position="1"/>
    </location>
</feature>
<evidence type="ECO:0000313" key="2">
    <source>
        <dbReference type="EMBL" id="KAK9880902.1"/>
    </source>
</evidence>
<proteinExistence type="predicted"/>
<comment type="caution">
    <text evidence="2">The sequence shown here is derived from an EMBL/GenBank/DDBJ whole genome shotgun (WGS) entry which is preliminary data.</text>
</comment>